<protein>
    <submittedName>
        <fullName evidence="1">Cyclic beta-1,2-glucan synthase</fullName>
    </submittedName>
</protein>
<proteinExistence type="predicted"/>
<dbReference type="STRING" id="1294263.JCM21531_4155"/>
<dbReference type="Gene3D" id="1.50.10.140">
    <property type="match status" value="1"/>
</dbReference>
<reference evidence="1" key="1">
    <citation type="journal article" date="2014" name="Genome Announc.">
        <title>Draft Genome Sequence of Clostridium straminisolvens Strain JCM 21531T, Isolated from a Cellulose-Degrading Bacterial Community.</title>
        <authorList>
            <person name="Yuki M."/>
            <person name="Oshima K."/>
            <person name="Suda W."/>
            <person name="Sakamoto M."/>
            <person name="Kitamura K."/>
            <person name="Iida T."/>
            <person name="Hattori M."/>
            <person name="Ohkuma M."/>
        </authorList>
    </citation>
    <scope>NUCLEOTIDE SEQUENCE [LARGE SCALE GENOMIC DNA]</scope>
    <source>
        <strain evidence="1">JCM 21531</strain>
    </source>
</reference>
<dbReference type="RefSeq" id="WP_038291112.1">
    <property type="nucleotide sequence ID" value="NZ_BAVR01000076.1"/>
</dbReference>
<evidence type="ECO:0000313" key="1">
    <source>
        <dbReference type="EMBL" id="GAE90532.1"/>
    </source>
</evidence>
<dbReference type="EMBL" id="BAVR01000076">
    <property type="protein sequence ID" value="GAE90532.1"/>
    <property type="molecule type" value="Genomic_DNA"/>
</dbReference>
<accession>W4VBG0</accession>
<evidence type="ECO:0000313" key="2">
    <source>
        <dbReference type="Proteomes" id="UP000019109"/>
    </source>
</evidence>
<name>W4VBG0_9FIRM</name>
<keyword evidence="2" id="KW-1185">Reference proteome</keyword>
<dbReference type="AlphaFoldDB" id="W4VBG0"/>
<sequence>MNTIEKMEKWNGHLYNWYDTRTLECLRPRYISTVDSGNFVCYLITLKEGLAEYLNRPLEDRAFIDGIRDTASLIAKESDNPYRDISCLEECIVNTEGKSYVDIPRMMKALTKLSENAEQMRESKDVWKAKVDSMIEMLKIELYTYMLGATWLRNYPKLI</sequence>
<dbReference type="Proteomes" id="UP000019109">
    <property type="component" value="Unassembled WGS sequence"/>
</dbReference>
<organism evidence="1 2">
    <name type="scientific">Acetivibrio straminisolvens JCM 21531</name>
    <dbReference type="NCBI Taxonomy" id="1294263"/>
    <lineage>
        <taxon>Bacteria</taxon>
        <taxon>Bacillati</taxon>
        <taxon>Bacillota</taxon>
        <taxon>Clostridia</taxon>
        <taxon>Eubacteriales</taxon>
        <taxon>Oscillospiraceae</taxon>
        <taxon>Acetivibrio</taxon>
    </lineage>
</organism>
<gene>
    <name evidence="1" type="ORF">JCM21531_4155</name>
</gene>
<comment type="caution">
    <text evidence="1">The sequence shown here is derived from an EMBL/GenBank/DDBJ whole genome shotgun (WGS) entry which is preliminary data.</text>
</comment>